<dbReference type="STRING" id="760192.Halhy_4828"/>
<keyword evidence="1" id="KW-0472">Membrane</keyword>
<dbReference type="HOGENOM" id="CLU_688437_0_0_10"/>
<protein>
    <recommendedName>
        <fullName evidence="4">DUF4230 domain-containing protein</fullName>
    </recommendedName>
</protein>
<dbReference type="KEGG" id="hhy:Halhy_4828"/>
<keyword evidence="3" id="KW-1185">Reference proteome</keyword>
<reference key="2">
    <citation type="submission" date="2011-04" db="EMBL/GenBank/DDBJ databases">
        <title>Complete sequence of chromosome of Haliscomenobacter hydrossis DSM 1100.</title>
        <authorList>
            <consortium name="US DOE Joint Genome Institute (JGI-PGF)"/>
            <person name="Lucas S."/>
            <person name="Han J."/>
            <person name="Lapidus A."/>
            <person name="Bruce D."/>
            <person name="Goodwin L."/>
            <person name="Pitluck S."/>
            <person name="Peters L."/>
            <person name="Kyrpides N."/>
            <person name="Mavromatis K."/>
            <person name="Ivanova N."/>
            <person name="Ovchinnikova G."/>
            <person name="Pagani I."/>
            <person name="Daligault H."/>
            <person name="Detter J.C."/>
            <person name="Han C."/>
            <person name="Land M."/>
            <person name="Hauser L."/>
            <person name="Markowitz V."/>
            <person name="Cheng J.-F."/>
            <person name="Hugenholtz P."/>
            <person name="Woyke T."/>
            <person name="Wu D."/>
            <person name="Verbarg S."/>
            <person name="Frueling A."/>
            <person name="Brambilla E."/>
            <person name="Klenk H.-P."/>
            <person name="Eisen J.A."/>
        </authorList>
    </citation>
    <scope>NUCLEOTIDE SEQUENCE</scope>
    <source>
        <strain>DSM 1100</strain>
    </source>
</reference>
<dbReference type="Pfam" id="PF14014">
    <property type="entry name" value="DUF4230"/>
    <property type="match status" value="1"/>
</dbReference>
<keyword evidence="1" id="KW-0812">Transmembrane</keyword>
<proteinExistence type="predicted"/>
<feature type="transmembrane region" description="Helical" evidence="1">
    <location>
        <begin position="12"/>
        <end position="32"/>
    </location>
</feature>
<accession>F4KYX4</accession>
<dbReference type="InterPro" id="IPR025324">
    <property type="entry name" value="DUF4230"/>
</dbReference>
<evidence type="ECO:0000313" key="2">
    <source>
        <dbReference type="EMBL" id="AEE52661.1"/>
    </source>
</evidence>
<sequence length="400" mass="45800">MSEGGDSRLRISQTFLAILIIGLFGLVAYKYFPRSGTAGDVTTVPKEFQLNYLPADFNFDIDEQDALAILTNPKRYRREFNQMVYDMNMAILNHTANRMGLSNDIKKRLPAEYDKHHDYLRNIYFDEFLAIKDTTSSLYQTWYDNGFKNAAQIWYEVAAKYTCYLVNNVMGGLIPMRDGAFYAKGKKVDTPCGIALTEALAPLMKRIEERAAVEDFGRSRGLLQERVDKVISELATYEIRDKKGLTKQFQTKVWGFAVSSTDLEITAISILKIGFKLDDYFNINLNSKSRLVTITLPEPIILSHEVYPKMDRMSIGWLREIQGDDLNKAFNVLREEFRRDAMNADAMDKAKVQAREVLNTMMGPLVSSLGSKYKLRVMFQEGDPTPQEFLPKDQNEPNNQ</sequence>
<name>F4KYX4_HALH1</name>
<evidence type="ECO:0008006" key="4">
    <source>
        <dbReference type="Google" id="ProtNLM"/>
    </source>
</evidence>
<reference evidence="2 3" key="1">
    <citation type="journal article" date="2011" name="Stand. Genomic Sci.">
        <title>Complete genome sequence of Haliscomenobacter hydrossis type strain (O).</title>
        <authorList>
            <consortium name="US DOE Joint Genome Institute (JGI-PGF)"/>
            <person name="Daligault H."/>
            <person name="Lapidus A."/>
            <person name="Zeytun A."/>
            <person name="Nolan M."/>
            <person name="Lucas S."/>
            <person name="Del Rio T.G."/>
            <person name="Tice H."/>
            <person name="Cheng J.F."/>
            <person name="Tapia R."/>
            <person name="Han C."/>
            <person name="Goodwin L."/>
            <person name="Pitluck S."/>
            <person name="Liolios K."/>
            <person name="Pagani I."/>
            <person name="Ivanova N."/>
            <person name="Huntemann M."/>
            <person name="Mavromatis K."/>
            <person name="Mikhailova N."/>
            <person name="Pati A."/>
            <person name="Chen A."/>
            <person name="Palaniappan K."/>
            <person name="Land M."/>
            <person name="Hauser L."/>
            <person name="Brambilla E.M."/>
            <person name="Rohde M."/>
            <person name="Verbarg S."/>
            <person name="Goker M."/>
            <person name="Bristow J."/>
            <person name="Eisen J.A."/>
            <person name="Markowitz V."/>
            <person name="Hugenholtz P."/>
            <person name="Kyrpides N.C."/>
            <person name="Klenk H.P."/>
            <person name="Woyke T."/>
        </authorList>
    </citation>
    <scope>NUCLEOTIDE SEQUENCE [LARGE SCALE GENOMIC DNA]</scope>
    <source>
        <strain evidence="3">ATCC 27775 / DSM 1100 / LMG 10767 / O</strain>
    </source>
</reference>
<dbReference type="OrthoDB" id="1490130at2"/>
<keyword evidence="1" id="KW-1133">Transmembrane helix</keyword>
<dbReference type="AlphaFoldDB" id="F4KYX4"/>
<dbReference type="RefSeq" id="WP_013767198.1">
    <property type="nucleotide sequence ID" value="NC_015510.1"/>
</dbReference>
<organism evidence="2 3">
    <name type="scientific">Haliscomenobacter hydrossis (strain ATCC 27775 / DSM 1100 / LMG 10767 / O)</name>
    <dbReference type="NCBI Taxonomy" id="760192"/>
    <lineage>
        <taxon>Bacteria</taxon>
        <taxon>Pseudomonadati</taxon>
        <taxon>Bacteroidota</taxon>
        <taxon>Saprospiria</taxon>
        <taxon>Saprospirales</taxon>
        <taxon>Haliscomenobacteraceae</taxon>
        <taxon>Haliscomenobacter</taxon>
    </lineage>
</organism>
<gene>
    <name evidence="2" type="ordered locus">Halhy_4828</name>
</gene>
<dbReference type="Proteomes" id="UP000008461">
    <property type="component" value="Chromosome"/>
</dbReference>
<evidence type="ECO:0000256" key="1">
    <source>
        <dbReference type="SAM" id="Phobius"/>
    </source>
</evidence>
<evidence type="ECO:0000313" key="3">
    <source>
        <dbReference type="Proteomes" id="UP000008461"/>
    </source>
</evidence>
<dbReference type="EMBL" id="CP002691">
    <property type="protein sequence ID" value="AEE52661.1"/>
    <property type="molecule type" value="Genomic_DNA"/>
</dbReference>